<proteinExistence type="predicted"/>
<dbReference type="RefSeq" id="NP_872481.1">
    <property type="nucleotide sequence ID" value="NC_005038.1"/>
</dbReference>
<name>Q7T9Y8_GVAO</name>
<evidence type="ECO:0000313" key="3">
    <source>
        <dbReference type="Proteomes" id="UP000202129"/>
    </source>
</evidence>
<reference evidence="1 3" key="1">
    <citation type="journal article" date="2003" name="Virology">
        <title>The complete sequence of the Adoxophyes orana granulovirus genome.</title>
        <authorList>
            <person name="Wormleaton S."/>
            <person name="Kuzio J."/>
            <person name="Winstanley D."/>
        </authorList>
    </citation>
    <scope>NUCLEOTIDE SEQUENCE [LARGE SCALE GENOMIC DNA]</scope>
</reference>
<gene>
    <name evidence="1" type="primary">ORF_27</name>
</gene>
<organismHost>
    <name type="scientific">Adoxophyes</name>
    <dbReference type="NCBI Taxonomy" id="85584"/>
</organismHost>
<accession>Q7T9Y8</accession>
<evidence type="ECO:0000313" key="2">
    <source>
        <dbReference type="EMBL" id="AJA91667.1"/>
    </source>
</evidence>
<dbReference type="EMBL" id="KM226332">
    <property type="protein sequence ID" value="AJA91667.1"/>
    <property type="molecule type" value="Genomic_DNA"/>
</dbReference>
<dbReference type="GeneID" id="1463370"/>
<protein>
    <submittedName>
        <fullName evidence="2">ADOR27</fullName>
    </submittedName>
    <submittedName>
        <fullName evidence="1">ORF_27</fullName>
    </submittedName>
</protein>
<dbReference type="KEGG" id="vg:1463370"/>
<organism evidence="1 3">
    <name type="scientific">Adoxophyes orana granulovirus</name>
    <name type="common">AoGV</name>
    <dbReference type="NCBI Taxonomy" id="170617"/>
    <lineage>
        <taxon>Viruses</taxon>
        <taxon>Viruses incertae sedis</taxon>
        <taxon>Naldaviricetes</taxon>
        <taxon>Lefavirales</taxon>
        <taxon>Baculoviridae</taxon>
        <taxon>Betabaculovirus</taxon>
        <taxon>Betabaculovirus adoranae</taxon>
    </lineage>
</organism>
<reference evidence="2" key="2">
    <citation type="journal article" date="2015" name="J. Gen. Virol.">
        <title>Isolation of an Adoxophyes orana granulovirus (AdorGV) occlusion body morphology mutant: biological activity, genome sequence and relationship to other isolates of AdorGV.</title>
        <authorList>
            <person name="Nakai M."/>
            <person name="Harrison R.L."/>
            <person name="Uchida H."/>
            <person name="Ukuda R."/>
            <person name="Hikihara S."/>
            <person name="Ishii K."/>
            <person name="Kunimi Y."/>
        </authorList>
    </citation>
    <scope>NUCLEOTIDE SEQUENCE</scope>
    <source>
        <strain evidence="2">Miyazaki</strain>
    </source>
</reference>
<dbReference type="EMBL" id="AF547984">
    <property type="protein sequence ID" value="AAP85664.1"/>
    <property type="molecule type" value="Genomic_DNA"/>
</dbReference>
<keyword evidence="3" id="KW-1185">Reference proteome</keyword>
<dbReference type="Proteomes" id="UP000202129">
    <property type="component" value="Segment"/>
</dbReference>
<evidence type="ECO:0000313" key="1">
    <source>
        <dbReference type="EMBL" id="AAP85664.1"/>
    </source>
</evidence>
<sequence length="134" mass="16027">MRCNCRILLEKEKVKNYKLKNKLTIYKDYINYMHAALKSSFVESENLKKKIMEENAAFFNKCNKNLDEDNEENVYENETNINDDFSSEEQETLREKLEPLIDAINLVERNNALDINFLDIEEVELEELNFYDLQ</sequence>